<dbReference type="Pfam" id="PF07859">
    <property type="entry name" value="Abhydrolase_3"/>
    <property type="match status" value="1"/>
</dbReference>
<proteinExistence type="predicted"/>
<dbReference type="InterPro" id="IPR013094">
    <property type="entry name" value="AB_hydrolase_3"/>
</dbReference>
<name>X0VM76_9ZZZZ</name>
<dbReference type="AlphaFoldDB" id="X0VM76"/>
<sequence length="88" mass="9953">MLGPLFAILLKIPRAVRAWLYVLEFRFNPADPVVSPVFGDLSNLPPTLIQVSEAEMLLDDARRYVRKARASGSPALAQSWPHMLHVWQ</sequence>
<dbReference type="InterPro" id="IPR029058">
    <property type="entry name" value="AB_hydrolase_fold"/>
</dbReference>
<reference evidence="2" key="1">
    <citation type="journal article" date="2014" name="Front. Microbiol.">
        <title>High frequency of phylogenetically diverse reductive dehalogenase-homologous genes in deep subseafloor sedimentary metagenomes.</title>
        <authorList>
            <person name="Kawai M."/>
            <person name="Futagami T."/>
            <person name="Toyoda A."/>
            <person name="Takaki Y."/>
            <person name="Nishi S."/>
            <person name="Hori S."/>
            <person name="Arai W."/>
            <person name="Tsubouchi T."/>
            <person name="Morono Y."/>
            <person name="Uchiyama I."/>
            <person name="Ito T."/>
            <person name="Fujiyama A."/>
            <person name="Inagaki F."/>
            <person name="Takami H."/>
        </authorList>
    </citation>
    <scope>NUCLEOTIDE SEQUENCE</scope>
    <source>
        <strain evidence="2">Expedition CK06-06</strain>
    </source>
</reference>
<protein>
    <recommendedName>
        <fullName evidence="1">Alpha/beta hydrolase fold-3 domain-containing protein</fullName>
    </recommendedName>
</protein>
<evidence type="ECO:0000259" key="1">
    <source>
        <dbReference type="Pfam" id="PF07859"/>
    </source>
</evidence>
<gene>
    <name evidence="2" type="ORF">S01H1_37440</name>
</gene>
<evidence type="ECO:0000313" key="2">
    <source>
        <dbReference type="EMBL" id="GAG12302.1"/>
    </source>
</evidence>
<feature type="domain" description="Alpha/beta hydrolase fold-3" evidence="1">
    <location>
        <begin position="17"/>
        <end position="87"/>
    </location>
</feature>
<feature type="non-terminal residue" evidence="2">
    <location>
        <position position="88"/>
    </location>
</feature>
<comment type="caution">
    <text evidence="2">The sequence shown here is derived from an EMBL/GenBank/DDBJ whole genome shotgun (WGS) entry which is preliminary data.</text>
</comment>
<dbReference type="Gene3D" id="3.40.50.1820">
    <property type="entry name" value="alpha/beta hydrolase"/>
    <property type="match status" value="1"/>
</dbReference>
<organism evidence="2">
    <name type="scientific">marine sediment metagenome</name>
    <dbReference type="NCBI Taxonomy" id="412755"/>
    <lineage>
        <taxon>unclassified sequences</taxon>
        <taxon>metagenomes</taxon>
        <taxon>ecological metagenomes</taxon>
    </lineage>
</organism>
<dbReference type="SUPFAM" id="SSF53474">
    <property type="entry name" value="alpha/beta-Hydrolases"/>
    <property type="match status" value="1"/>
</dbReference>
<dbReference type="EMBL" id="BARS01023515">
    <property type="protein sequence ID" value="GAG12302.1"/>
    <property type="molecule type" value="Genomic_DNA"/>
</dbReference>
<dbReference type="GO" id="GO:0016787">
    <property type="term" value="F:hydrolase activity"/>
    <property type="evidence" value="ECO:0007669"/>
    <property type="project" value="InterPro"/>
</dbReference>
<accession>X0VM76</accession>